<evidence type="ECO:0000313" key="3">
    <source>
        <dbReference type="Proteomes" id="UP001458415"/>
    </source>
</evidence>
<evidence type="ECO:0000313" key="2">
    <source>
        <dbReference type="EMBL" id="MER6981973.1"/>
    </source>
</evidence>
<accession>A0ABV1WCN7</accession>
<sequence>MPAHAQTHRLHVEATASAPALLLRPWAPADAAELASLYQDDALRRWTSVPVDDEPSAARWIGEQRRGWEAGDRFAFAVVECGAPDARDGLVGHAVLKGVAPGVPSAEVGYWTAAHARGRGVAPR</sequence>
<gene>
    <name evidence="2" type="ORF">ABT317_34635</name>
</gene>
<keyword evidence="3" id="KW-1185">Reference proteome</keyword>
<dbReference type="PANTHER" id="PTHR43441">
    <property type="entry name" value="RIBOSOMAL-PROTEIN-SERINE ACETYLTRANSFERASE"/>
    <property type="match status" value="1"/>
</dbReference>
<dbReference type="SUPFAM" id="SSF55729">
    <property type="entry name" value="Acyl-CoA N-acyltransferases (Nat)"/>
    <property type="match status" value="1"/>
</dbReference>
<reference evidence="2 3" key="1">
    <citation type="submission" date="2024-06" db="EMBL/GenBank/DDBJ databases">
        <title>The Natural Products Discovery Center: Release of the First 8490 Sequenced Strains for Exploring Actinobacteria Biosynthetic Diversity.</title>
        <authorList>
            <person name="Kalkreuter E."/>
            <person name="Kautsar S.A."/>
            <person name="Yang D."/>
            <person name="Bader C.D."/>
            <person name="Teijaro C.N."/>
            <person name="Fluegel L."/>
            <person name="Davis C.M."/>
            <person name="Simpson J.R."/>
            <person name="Lauterbach L."/>
            <person name="Steele A.D."/>
            <person name="Gui C."/>
            <person name="Meng S."/>
            <person name="Li G."/>
            <person name="Viehrig K."/>
            <person name="Ye F."/>
            <person name="Su P."/>
            <person name="Kiefer A.F."/>
            <person name="Nichols A."/>
            <person name="Cepeda A.J."/>
            <person name="Yan W."/>
            <person name="Fan B."/>
            <person name="Jiang Y."/>
            <person name="Adhikari A."/>
            <person name="Zheng C.-J."/>
            <person name="Schuster L."/>
            <person name="Cowan T.M."/>
            <person name="Smanski M.J."/>
            <person name="Chevrette M.G."/>
            <person name="De Carvalho L.P.S."/>
            <person name="Shen B."/>
        </authorList>
    </citation>
    <scope>NUCLEOTIDE SEQUENCE [LARGE SCALE GENOMIC DNA]</scope>
    <source>
        <strain evidence="2 3">NPDC000634</strain>
    </source>
</reference>
<dbReference type="EMBL" id="JBEPCU010000904">
    <property type="protein sequence ID" value="MER6981973.1"/>
    <property type="molecule type" value="Genomic_DNA"/>
</dbReference>
<name>A0ABV1WCN7_9ACTN</name>
<comment type="caution">
    <text evidence="2">The sequence shown here is derived from an EMBL/GenBank/DDBJ whole genome shotgun (WGS) entry which is preliminary data.</text>
</comment>
<proteinExistence type="predicted"/>
<dbReference type="Gene3D" id="3.40.630.30">
    <property type="match status" value="1"/>
</dbReference>
<dbReference type="Proteomes" id="UP001458415">
    <property type="component" value="Unassembled WGS sequence"/>
</dbReference>
<dbReference type="InterPro" id="IPR000182">
    <property type="entry name" value="GNAT_dom"/>
</dbReference>
<evidence type="ECO:0000259" key="1">
    <source>
        <dbReference type="Pfam" id="PF13302"/>
    </source>
</evidence>
<dbReference type="InterPro" id="IPR016181">
    <property type="entry name" value="Acyl_CoA_acyltransferase"/>
</dbReference>
<organism evidence="2 3">
    <name type="scientific">Streptomyces carpinensis</name>
    <dbReference type="NCBI Taxonomy" id="66369"/>
    <lineage>
        <taxon>Bacteria</taxon>
        <taxon>Bacillati</taxon>
        <taxon>Actinomycetota</taxon>
        <taxon>Actinomycetes</taxon>
        <taxon>Kitasatosporales</taxon>
        <taxon>Streptomycetaceae</taxon>
        <taxon>Streptomyces</taxon>
    </lineage>
</organism>
<dbReference type="PANTHER" id="PTHR43441:SF10">
    <property type="entry name" value="ACETYLTRANSFERASE"/>
    <property type="match status" value="1"/>
</dbReference>
<feature type="domain" description="N-acetyltransferase" evidence="1">
    <location>
        <begin position="21"/>
        <end position="122"/>
    </location>
</feature>
<protein>
    <submittedName>
        <fullName evidence="2">GNAT family N-acetyltransferase</fullName>
    </submittedName>
</protein>
<feature type="non-terminal residue" evidence="2">
    <location>
        <position position="124"/>
    </location>
</feature>
<dbReference type="Pfam" id="PF13302">
    <property type="entry name" value="Acetyltransf_3"/>
    <property type="match status" value="1"/>
</dbReference>
<dbReference type="InterPro" id="IPR051908">
    <property type="entry name" value="Ribosomal_N-acetyltransferase"/>
</dbReference>